<name>A0A919M433_9ACTN</name>
<dbReference type="EMBL" id="BOMH01000056">
    <property type="protein sequence ID" value="GID68945.1"/>
    <property type="molecule type" value="Genomic_DNA"/>
</dbReference>
<dbReference type="Proteomes" id="UP000619479">
    <property type="component" value="Unassembled WGS sequence"/>
</dbReference>
<dbReference type="AlphaFoldDB" id="A0A919M433"/>
<keyword evidence="2" id="KW-1185">Reference proteome</keyword>
<protein>
    <submittedName>
        <fullName evidence="1">Uncharacterized protein</fullName>
    </submittedName>
</protein>
<evidence type="ECO:0000313" key="1">
    <source>
        <dbReference type="EMBL" id="GID68945.1"/>
    </source>
</evidence>
<accession>A0A919M433</accession>
<sequence length="114" mass="11893">MTSHFGDLEVADAFDSDNEIAVEIEYKTVYLPSTQVARLRDHLTGLLGDAPAAATSAPAPAGMTRAEALKNAEDTVGRLAPSTNARGYSDGVAPLSARTDAILSLARFLMNASA</sequence>
<evidence type="ECO:0000313" key="2">
    <source>
        <dbReference type="Proteomes" id="UP000619479"/>
    </source>
</evidence>
<proteinExistence type="predicted"/>
<dbReference type="RefSeq" id="WP_203750149.1">
    <property type="nucleotide sequence ID" value="NZ_BAAAUC010000001.1"/>
</dbReference>
<reference evidence="1" key="1">
    <citation type="submission" date="2021-01" db="EMBL/GenBank/DDBJ databases">
        <title>Whole genome shotgun sequence of Actinoplanes cyaneus NBRC 14990.</title>
        <authorList>
            <person name="Komaki H."/>
            <person name="Tamura T."/>
        </authorList>
    </citation>
    <scope>NUCLEOTIDE SEQUENCE</scope>
    <source>
        <strain evidence="1">NBRC 14990</strain>
    </source>
</reference>
<comment type="caution">
    <text evidence="1">The sequence shown here is derived from an EMBL/GenBank/DDBJ whole genome shotgun (WGS) entry which is preliminary data.</text>
</comment>
<organism evidence="1 2">
    <name type="scientific">Actinoplanes cyaneus</name>
    <dbReference type="NCBI Taxonomy" id="52696"/>
    <lineage>
        <taxon>Bacteria</taxon>
        <taxon>Bacillati</taxon>
        <taxon>Actinomycetota</taxon>
        <taxon>Actinomycetes</taxon>
        <taxon>Micromonosporales</taxon>
        <taxon>Micromonosporaceae</taxon>
        <taxon>Actinoplanes</taxon>
    </lineage>
</organism>
<gene>
    <name evidence="1" type="ORF">Acy02nite_68260</name>
</gene>